<dbReference type="PRINTS" id="PR00260">
    <property type="entry name" value="CHEMTRNSDUCR"/>
</dbReference>
<keyword evidence="1" id="KW-0488">Methylation</keyword>
<keyword evidence="4" id="KW-0175">Coiled coil</keyword>
<evidence type="ECO:0000256" key="4">
    <source>
        <dbReference type="SAM" id="Coils"/>
    </source>
</evidence>
<evidence type="ECO:0000256" key="1">
    <source>
        <dbReference type="ARBA" id="ARBA00022481"/>
    </source>
</evidence>
<dbReference type="AlphaFoldDB" id="A0AAD0UD06"/>
<evidence type="ECO:0000256" key="5">
    <source>
        <dbReference type="SAM" id="Phobius"/>
    </source>
</evidence>
<dbReference type="PROSITE" id="PS50885">
    <property type="entry name" value="HAMP"/>
    <property type="match status" value="1"/>
</dbReference>
<dbReference type="Pfam" id="PF00015">
    <property type="entry name" value="MCPsignal"/>
    <property type="match status" value="1"/>
</dbReference>
<dbReference type="PROSITE" id="PS50111">
    <property type="entry name" value="CHEMOTAXIS_TRANSDUC_2"/>
    <property type="match status" value="1"/>
</dbReference>
<feature type="coiled-coil region" evidence="4">
    <location>
        <begin position="86"/>
        <end position="113"/>
    </location>
</feature>
<dbReference type="InterPro" id="IPR047347">
    <property type="entry name" value="YvaQ-like_sensor"/>
</dbReference>
<protein>
    <submittedName>
        <fullName evidence="8">Methyl-accepting chemotaxis protein</fullName>
    </submittedName>
</protein>
<dbReference type="CDD" id="cd11386">
    <property type="entry name" value="MCP_signal"/>
    <property type="match status" value="1"/>
</dbReference>
<dbReference type="GO" id="GO:0005886">
    <property type="term" value="C:plasma membrane"/>
    <property type="evidence" value="ECO:0007669"/>
    <property type="project" value="TreeGrafter"/>
</dbReference>
<keyword evidence="5" id="KW-1133">Transmembrane helix</keyword>
<dbReference type="EMBL" id="CP024996">
    <property type="protein sequence ID" value="AYR26666.1"/>
    <property type="molecule type" value="Genomic_DNA"/>
</dbReference>
<dbReference type="Proteomes" id="UP000269199">
    <property type="component" value="Chromosome"/>
</dbReference>
<evidence type="ECO:0000259" key="7">
    <source>
        <dbReference type="PROSITE" id="PS50885"/>
    </source>
</evidence>
<dbReference type="GO" id="GO:0004888">
    <property type="term" value="F:transmembrane signaling receptor activity"/>
    <property type="evidence" value="ECO:0007669"/>
    <property type="project" value="InterPro"/>
</dbReference>
<keyword evidence="5" id="KW-0812">Transmembrane</keyword>
<name>A0AAD0UD06_9BURK</name>
<feature type="domain" description="HAMP" evidence="7">
    <location>
        <begin position="213"/>
        <end position="265"/>
    </location>
</feature>
<comment type="similarity">
    <text evidence="2">Belongs to the methyl-accepting chemotaxis (MCP) protein family.</text>
</comment>
<evidence type="ECO:0000256" key="2">
    <source>
        <dbReference type="ARBA" id="ARBA00029447"/>
    </source>
</evidence>
<dbReference type="RefSeq" id="WP_061788558.1">
    <property type="nucleotide sequence ID" value="NZ_CP024996.1"/>
</dbReference>
<dbReference type="SUPFAM" id="SSF58104">
    <property type="entry name" value="Methyl-accepting chemotaxis protein (MCP) signaling domain"/>
    <property type="match status" value="1"/>
</dbReference>
<dbReference type="FunFam" id="1.10.287.950:FF:000002">
    <property type="entry name" value="Methyl-accepting chemotaxis protein"/>
    <property type="match status" value="1"/>
</dbReference>
<keyword evidence="5" id="KW-0472">Membrane</keyword>
<evidence type="ECO:0000256" key="3">
    <source>
        <dbReference type="PROSITE-ProRule" id="PRU00284"/>
    </source>
</evidence>
<gene>
    <name evidence="8" type="ORF">RC54_23830</name>
</gene>
<dbReference type="PANTHER" id="PTHR43531">
    <property type="entry name" value="PROTEIN ICFG"/>
    <property type="match status" value="1"/>
</dbReference>
<accession>A0AAD0UD06</accession>
<evidence type="ECO:0000259" key="6">
    <source>
        <dbReference type="PROSITE" id="PS50111"/>
    </source>
</evidence>
<proteinExistence type="inferred from homology"/>
<organism evidence="8 9">
    <name type="scientific">Herbaspirillum rubrisubalbicans</name>
    <dbReference type="NCBI Taxonomy" id="80842"/>
    <lineage>
        <taxon>Bacteria</taxon>
        <taxon>Pseudomonadati</taxon>
        <taxon>Pseudomonadota</taxon>
        <taxon>Betaproteobacteria</taxon>
        <taxon>Burkholderiales</taxon>
        <taxon>Oxalobacteraceae</taxon>
        <taxon>Herbaspirillum</taxon>
    </lineage>
</organism>
<dbReference type="InterPro" id="IPR051310">
    <property type="entry name" value="MCP_chemotaxis"/>
</dbReference>
<evidence type="ECO:0000313" key="8">
    <source>
        <dbReference type="EMBL" id="AYR26666.1"/>
    </source>
</evidence>
<keyword evidence="3" id="KW-0807">Transducer</keyword>
<feature type="transmembrane region" description="Helical" evidence="5">
    <location>
        <begin position="192"/>
        <end position="212"/>
    </location>
</feature>
<dbReference type="Pfam" id="PF12729">
    <property type="entry name" value="4HB_MCP_1"/>
    <property type="match status" value="1"/>
</dbReference>
<dbReference type="Pfam" id="PF00672">
    <property type="entry name" value="HAMP"/>
    <property type="match status" value="1"/>
</dbReference>
<feature type="coiled-coil region" evidence="4">
    <location>
        <begin position="470"/>
        <end position="508"/>
    </location>
</feature>
<feature type="domain" description="Methyl-accepting transducer" evidence="6">
    <location>
        <begin position="270"/>
        <end position="499"/>
    </location>
</feature>
<dbReference type="SMART" id="SM00304">
    <property type="entry name" value="HAMP"/>
    <property type="match status" value="1"/>
</dbReference>
<dbReference type="GO" id="GO:0007165">
    <property type="term" value="P:signal transduction"/>
    <property type="evidence" value="ECO:0007669"/>
    <property type="project" value="UniProtKB-KW"/>
</dbReference>
<dbReference type="InterPro" id="IPR024478">
    <property type="entry name" value="HlyB_4HB_MCP"/>
</dbReference>
<dbReference type="GO" id="GO:0006935">
    <property type="term" value="P:chemotaxis"/>
    <property type="evidence" value="ECO:0007669"/>
    <property type="project" value="InterPro"/>
</dbReference>
<dbReference type="CDD" id="cd06225">
    <property type="entry name" value="HAMP"/>
    <property type="match status" value="1"/>
</dbReference>
<dbReference type="Gene3D" id="1.10.287.950">
    <property type="entry name" value="Methyl-accepting chemotaxis protein"/>
    <property type="match status" value="1"/>
</dbReference>
<evidence type="ECO:0000313" key="9">
    <source>
        <dbReference type="Proteomes" id="UP000269199"/>
    </source>
</evidence>
<dbReference type="SMART" id="SM00283">
    <property type="entry name" value="MA"/>
    <property type="match status" value="1"/>
</dbReference>
<dbReference type="InterPro" id="IPR004089">
    <property type="entry name" value="MCPsignal_dom"/>
</dbReference>
<sequence>MNWFNNLKIAKKLILSFAAVIVLTVALGVFAIIELKVVNQASTDMASNWLPTIKAAQSIQASLPRMRISELQMITAVTPAEREDAIKAIKSRLDILTNQRAAYEALISEAEEKLAYDKFSKSFASYLELDKKLAEISGAGKEEEARALFKGDSNKTFRSMLESMDEIIKINDAGSARSDQTANDVFNAARTWIIGLLATIVVIAFGLAAAVARAVSRPLNEAVSVAERVAQGDLTVQINTASKDETGMLMHSLRTMNDSLHKIVSEVRYGTDAISTASQEIASGNLDLSSRTEQQAGSLEETASAMEELTATVKQNADNARQANQLAASASDIASQGGEVVSQVVQTMEGITESSSRIADIITVIDGIAFQTNILALNAAVEAARAGEQGRGFAVVASEVRSLAQRSAAAAKEIKQLIDDSVEKVGAGSQLVERAGTTMSDVVSSVRRVTGVVAEISAASSEQSTGIEEINRAVTQMDEVTQQNAALVEEAAAAAQSLQDQAARLSQVVSVFKIER</sequence>
<dbReference type="CDD" id="cd19411">
    <property type="entry name" value="MCP2201-like_sensor"/>
    <property type="match status" value="1"/>
</dbReference>
<dbReference type="PANTHER" id="PTHR43531:SF14">
    <property type="entry name" value="METHYL-ACCEPTING CHEMOTAXIS PROTEIN I-RELATED"/>
    <property type="match status" value="1"/>
</dbReference>
<reference evidence="8 9" key="1">
    <citation type="submission" date="2017-11" db="EMBL/GenBank/DDBJ databases">
        <title>Complete genome sequence of Herbaspirillum rubrisubalbicans DSM 11543.</title>
        <authorList>
            <person name="Chen M."/>
            <person name="An Q."/>
        </authorList>
    </citation>
    <scope>NUCLEOTIDE SEQUENCE [LARGE SCALE GENOMIC DNA]</scope>
    <source>
        <strain evidence="8 9">DSM 11543</strain>
    </source>
</reference>
<dbReference type="InterPro" id="IPR004090">
    <property type="entry name" value="Chemotax_Me-accpt_rcpt"/>
</dbReference>
<dbReference type="InterPro" id="IPR003660">
    <property type="entry name" value="HAMP_dom"/>
</dbReference>